<dbReference type="PANTHER" id="PTHR48079:SF6">
    <property type="entry name" value="NAD(P)-BINDING DOMAIN-CONTAINING PROTEIN-RELATED"/>
    <property type="match status" value="1"/>
</dbReference>
<gene>
    <name evidence="2" type="ORF">HK107_05130</name>
</gene>
<dbReference type="EMBL" id="JABFCX010000002">
    <property type="protein sequence ID" value="NNU15700.1"/>
    <property type="molecule type" value="Genomic_DNA"/>
</dbReference>
<dbReference type="GO" id="GO:0004029">
    <property type="term" value="F:aldehyde dehydrogenase (NAD+) activity"/>
    <property type="evidence" value="ECO:0007669"/>
    <property type="project" value="TreeGrafter"/>
</dbReference>
<dbReference type="AlphaFoldDB" id="A0A7Y3RKJ6"/>
<organism evidence="2 3">
    <name type="scientific">Parvularcula mediterranea</name>
    <dbReference type="NCBI Taxonomy" id="2732508"/>
    <lineage>
        <taxon>Bacteria</taxon>
        <taxon>Pseudomonadati</taxon>
        <taxon>Pseudomonadota</taxon>
        <taxon>Alphaproteobacteria</taxon>
        <taxon>Parvularculales</taxon>
        <taxon>Parvularculaceae</taxon>
        <taxon>Parvularcula</taxon>
    </lineage>
</organism>
<sequence>MSRILVTGGAGFLGRHLCRLIHARGDEPVSLDLRAQEDAPWYSVIGSVIDPKSWETVGRVDGVIHTAALTDLWQKKPSAYDQINRGGAEMAALFAKEQGARLVLVSSYTVLMGRGIRGEQVIDGVSLPPPLDLIGPYPKSKRAAEQGVLSAHSETVIVRPTALIGPGDHRLTPPMRMTRDIAAGSLPGVMRGRINLVDVEDVAAATLAALVAGDAGASYLLSGHDYQLKDYADLVASLAHIDPPGLEVPPVVAQLAAQAETFTARFTGQRPQAVPSGVTLASLPVRFDARAAREVLGFEARPTEESVGRALEFLRQEGLLEG</sequence>
<keyword evidence="3" id="KW-1185">Reference proteome</keyword>
<dbReference type="PANTHER" id="PTHR48079">
    <property type="entry name" value="PROTEIN YEEZ"/>
    <property type="match status" value="1"/>
</dbReference>
<dbReference type="Gene3D" id="3.40.50.720">
    <property type="entry name" value="NAD(P)-binding Rossmann-like Domain"/>
    <property type="match status" value="1"/>
</dbReference>
<name>A0A7Y3RKJ6_9PROT</name>
<dbReference type="SUPFAM" id="SSF51735">
    <property type="entry name" value="NAD(P)-binding Rossmann-fold domains"/>
    <property type="match status" value="1"/>
</dbReference>
<comment type="caution">
    <text evidence="2">The sequence shown here is derived from an EMBL/GenBank/DDBJ whole genome shotgun (WGS) entry which is preliminary data.</text>
</comment>
<protein>
    <submittedName>
        <fullName evidence="2">NAD-dependent epimerase/dehydratase family protein</fullName>
    </submittedName>
</protein>
<dbReference type="GO" id="GO:0005737">
    <property type="term" value="C:cytoplasm"/>
    <property type="evidence" value="ECO:0007669"/>
    <property type="project" value="TreeGrafter"/>
</dbReference>
<dbReference type="InterPro" id="IPR001509">
    <property type="entry name" value="Epimerase_deHydtase"/>
</dbReference>
<evidence type="ECO:0000313" key="2">
    <source>
        <dbReference type="EMBL" id="NNU15700.1"/>
    </source>
</evidence>
<proteinExistence type="predicted"/>
<dbReference type="InterPro" id="IPR051783">
    <property type="entry name" value="NAD(P)-dependent_oxidoreduct"/>
</dbReference>
<dbReference type="Proteomes" id="UP000536835">
    <property type="component" value="Unassembled WGS sequence"/>
</dbReference>
<dbReference type="InterPro" id="IPR036291">
    <property type="entry name" value="NAD(P)-bd_dom_sf"/>
</dbReference>
<dbReference type="Pfam" id="PF01370">
    <property type="entry name" value="Epimerase"/>
    <property type="match status" value="1"/>
</dbReference>
<evidence type="ECO:0000313" key="3">
    <source>
        <dbReference type="Proteomes" id="UP000536835"/>
    </source>
</evidence>
<dbReference type="RefSeq" id="WP_173197344.1">
    <property type="nucleotide sequence ID" value="NZ_JABFCX010000002.1"/>
</dbReference>
<feature type="domain" description="NAD-dependent epimerase/dehydratase" evidence="1">
    <location>
        <begin position="4"/>
        <end position="217"/>
    </location>
</feature>
<evidence type="ECO:0000259" key="1">
    <source>
        <dbReference type="Pfam" id="PF01370"/>
    </source>
</evidence>
<reference evidence="2 3" key="1">
    <citation type="submission" date="2020-05" db="EMBL/GenBank/DDBJ databases">
        <title>Parvularcula mediterraneae sp. nov., isolated from polypropylene straw from shallow seawater of the seashore of Laganas in Zakynthos island, Greece.</title>
        <authorList>
            <person name="Szabo I."/>
            <person name="Al-Omari J."/>
            <person name="Rado J."/>
            <person name="Szerdahelyi G.S."/>
        </authorList>
    </citation>
    <scope>NUCLEOTIDE SEQUENCE [LARGE SCALE GENOMIC DNA]</scope>
    <source>
        <strain evidence="2 3">ZS-1/3</strain>
    </source>
</reference>
<accession>A0A7Y3RKJ6</accession>